<proteinExistence type="predicted"/>
<dbReference type="RefSeq" id="WP_121973098.1">
    <property type="nucleotide sequence ID" value="NZ_OOGT01000021.1"/>
</dbReference>
<organism evidence="2 3">
    <name type="scientific">Acinetobacter stercoris</name>
    <dbReference type="NCBI Taxonomy" id="2126983"/>
    <lineage>
        <taxon>Bacteria</taxon>
        <taxon>Pseudomonadati</taxon>
        <taxon>Pseudomonadota</taxon>
        <taxon>Gammaproteobacteria</taxon>
        <taxon>Moraxellales</taxon>
        <taxon>Moraxellaceae</taxon>
        <taxon>Acinetobacter</taxon>
    </lineage>
</organism>
<evidence type="ECO:0000256" key="1">
    <source>
        <dbReference type="SAM" id="Phobius"/>
    </source>
</evidence>
<accession>A0A2U3MW13</accession>
<sequence length="288" mass="33398">MNAKFLVKISNIIGLVSIVLLIYWVFTFVLIQVFGLKVFREYMTNTFAMSILGIIALMAGALMLNIMFNLTRIAERNDEVKNDRSTRKIIIMLLAVFPLITILIFSGDYLTSKKKRDIFEQSVKNMIQTQPRQIQQLTNYQFNESYIKQASKNLETLSLLDTSFNQVKVIVPDQIQGNPVYLGFGKEYFIEVDNEHYNAIPVEPELAANNAITTETNSKISVDKKRYIQTLDLDEKQYLDEVFKHNSKQALFKAKDGYYELFYPYQSQNPKTIVLYFTDRQYYGKLGS</sequence>
<dbReference type="Proteomes" id="UP000245974">
    <property type="component" value="Unassembled WGS sequence"/>
</dbReference>
<reference evidence="3" key="1">
    <citation type="submission" date="2018-03" db="EMBL/GenBank/DDBJ databases">
        <authorList>
            <person name="Blom J."/>
        </authorList>
    </citation>
    <scope>NUCLEOTIDE SEQUENCE [LARGE SCALE GENOMIC DNA]</scope>
    <source>
        <strain evidence="3">KPC-SM-21</strain>
    </source>
</reference>
<keyword evidence="3" id="KW-1185">Reference proteome</keyword>
<protein>
    <submittedName>
        <fullName evidence="2">Uncharacterized protein</fullName>
    </submittedName>
</protein>
<feature type="transmembrane region" description="Helical" evidence="1">
    <location>
        <begin position="89"/>
        <end position="110"/>
    </location>
</feature>
<feature type="transmembrane region" description="Helical" evidence="1">
    <location>
        <begin position="47"/>
        <end position="68"/>
    </location>
</feature>
<keyword evidence="1" id="KW-0472">Membrane</keyword>
<dbReference type="OrthoDB" id="348118at2"/>
<evidence type="ECO:0000313" key="3">
    <source>
        <dbReference type="Proteomes" id="UP000245974"/>
    </source>
</evidence>
<feature type="transmembrane region" description="Helical" evidence="1">
    <location>
        <begin position="12"/>
        <end position="35"/>
    </location>
</feature>
<dbReference type="EMBL" id="OOGT01000021">
    <property type="protein sequence ID" value="SPL69574.1"/>
    <property type="molecule type" value="Genomic_DNA"/>
</dbReference>
<dbReference type="InParanoid" id="A0A2U3MW13"/>
<name>A0A2U3MW13_9GAMM</name>
<dbReference type="AlphaFoldDB" id="A0A2U3MW13"/>
<keyword evidence="1" id="KW-1133">Transmembrane helix</keyword>
<keyword evidence="1" id="KW-0812">Transmembrane</keyword>
<gene>
    <name evidence="2" type="ORF">KPC_0752</name>
</gene>
<evidence type="ECO:0000313" key="2">
    <source>
        <dbReference type="EMBL" id="SPL69574.1"/>
    </source>
</evidence>